<dbReference type="PANTHER" id="PTHR46018">
    <property type="entry name" value="ZINC PHOSPHODIESTERASE ELAC PROTEIN 1"/>
    <property type="match status" value="1"/>
</dbReference>
<dbReference type="Proteomes" id="UP000276980">
    <property type="component" value="Chromosome"/>
</dbReference>
<evidence type="ECO:0000313" key="5">
    <source>
        <dbReference type="Proteomes" id="UP000276980"/>
    </source>
</evidence>
<dbReference type="PROSITE" id="PS51257">
    <property type="entry name" value="PROKAR_LIPOPROTEIN"/>
    <property type="match status" value="1"/>
</dbReference>
<accession>A0A3Q8XDJ4</accession>
<keyword evidence="2" id="KW-0732">Signal</keyword>
<evidence type="ECO:0000313" key="4">
    <source>
        <dbReference type="EMBL" id="AZN64044.1"/>
    </source>
</evidence>
<dbReference type="PANTHER" id="PTHR46018:SF2">
    <property type="entry name" value="ZINC PHOSPHODIESTERASE ELAC PROTEIN 1"/>
    <property type="match status" value="1"/>
</dbReference>
<dbReference type="InterPro" id="IPR036866">
    <property type="entry name" value="RibonucZ/Hydroxyglut_hydro"/>
</dbReference>
<dbReference type="Pfam" id="PF12706">
    <property type="entry name" value="Lactamase_B_2"/>
    <property type="match status" value="1"/>
</dbReference>
<reference evidence="4 5" key="1">
    <citation type="submission" date="2017-06" db="EMBL/GenBank/DDBJ databases">
        <title>Complete Genome Sequence of the Carbazole-Degrading Bacterium Acinetobacter johnsonii IC001.</title>
        <authorList>
            <person name="Vejarano F."/>
            <person name="Suzuki-Minakuchi C."/>
            <person name="Ohtsubo Y."/>
            <person name="Tsuda M."/>
            <person name="Okada K."/>
            <person name="Nojiri H."/>
        </authorList>
    </citation>
    <scope>NUCLEOTIDE SEQUENCE [LARGE SCALE GENOMIC DNA]</scope>
    <source>
        <strain evidence="4 5">IC001</strain>
    </source>
</reference>
<evidence type="ECO:0000259" key="3">
    <source>
        <dbReference type="Pfam" id="PF12706"/>
    </source>
</evidence>
<evidence type="ECO:0000256" key="1">
    <source>
        <dbReference type="ARBA" id="ARBA00022801"/>
    </source>
</evidence>
<dbReference type="SUPFAM" id="SSF56281">
    <property type="entry name" value="Metallo-hydrolase/oxidoreductase"/>
    <property type="match status" value="1"/>
</dbReference>
<feature type="domain" description="Metallo-beta-lactamase" evidence="3">
    <location>
        <begin position="90"/>
        <end position="300"/>
    </location>
</feature>
<name>A0A3Q8XDJ4_ACIJO</name>
<gene>
    <name evidence="4" type="ORF">CFH90_08405</name>
</gene>
<dbReference type="RefSeq" id="WP_126036525.1">
    <property type="nucleotide sequence ID" value="NZ_CP022298.1"/>
</dbReference>
<organism evidence="4 5">
    <name type="scientific">Acinetobacter johnsonii</name>
    <dbReference type="NCBI Taxonomy" id="40214"/>
    <lineage>
        <taxon>Bacteria</taxon>
        <taxon>Pseudomonadati</taxon>
        <taxon>Pseudomonadota</taxon>
        <taxon>Gammaproteobacteria</taxon>
        <taxon>Moraxellales</taxon>
        <taxon>Moraxellaceae</taxon>
        <taxon>Acinetobacter</taxon>
    </lineage>
</organism>
<dbReference type="Gene3D" id="3.60.15.10">
    <property type="entry name" value="Ribonuclease Z/Hydroxyacylglutathione hydrolase-like"/>
    <property type="match status" value="1"/>
</dbReference>
<dbReference type="InterPro" id="IPR001279">
    <property type="entry name" value="Metallo-B-lactamas"/>
</dbReference>
<evidence type="ECO:0000256" key="2">
    <source>
        <dbReference type="SAM" id="SignalP"/>
    </source>
</evidence>
<keyword evidence="1 4" id="KW-0378">Hydrolase</keyword>
<proteinExistence type="predicted"/>
<dbReference type="GO" id="GO:0042781">
    <property type="term" value="F:3'-tRNA processing endoribonuclease activity"/>
    <property type="evidence" value="ECO:0007669"/>
    <property type="project" value="TreeGrafter"/>
</dbReference>
<dbReference type="InterPro" id="IPR044094">
    <property type="entry name" value="AtsA-like_MBL-fold"/>
</dbReference>
<dbReference type="EMBL" id="CP022298">
    <property type="protein sequence ID" value="AZN64044.1"/>
    <property type="molecule type" value="Genomic_DNA"/>
</dbReference>
<feature type="chain" id="PRO_5018671064" evidence="2">
    <location>
        <begin position="22"/>
        <end position="349"/>
    </location>
</feature>
<dbReference type="AlphaFoldDB" id="A0A3Q8XDJ4"/>
<dbReference type="CDD" id="cd07719">
    <property type="entry name" value="arylsulfatase_AtsA-like_MBL-fold"/>
    <property type="match status" value="1"/>
</dbReference>
<sequence length="349" mass="37617">MNKKPIVTAASALILPLLLTACIHTHTFVSQGRSKAVTSNNEYLHLASTHPARISPNKDEMRVTLLGTGSPVPSEQRFGMSTLVQAGGYNLVFDAGRGAVIRLTQAGIPLGKVGGVFLTHYHSDHVNGLSDMWMTGYIPAFGGRQGDFNVHGPTGVLALVEGLKIAHADDIRVRVADGELKKDTTNIVAHEFSAEGGVVFNLNGVVVTAFKVEHDHHGAIQPALGYRVDYAGRAVVISGDTIPTANVLKYGKGVDLLIHEVAEFQDTHAVPQVYAHHTNPREAGEIFNQTKPKMAVYSHIVNGVSSRIIGIPDEVLIQRTKVNYQGPLVVGRDLMSFLLTPTKIDTYTP</sequence>
<feature type="signal peptide" evidence="2">
    <location>
        <begin position="1"/>
        <end position="21"/>
    </location>
</feature>
<protein>
    <submittedName>
        <fullName evidence="4">MBL fold metallo-hydrolase</fullName>
    </submittedName>
</protein>